<dbReference type="Gene3D" id="3.90.50.10">
    <property type="entry name" value="Photosynthetic Reaction Center, subunit H, domain 2"/>
    <property type="match status" value="1"/>
</dbReference>
<comment type="caution">
    <text evidence="2">The sequence shown here is derived from an EMBL/GenBank/DDBJ whole genome shotgun (WGS) entry which is preliminary data.</text>
</comment>
<dbReference type="AlphaFoldDB" id="A0A557XFZ1"/>
<reference evidence="2 3" key="1">
    <citation type="submission" date="2019-07" db="EMBL/GenBank/DDBJ databases">
        <title>New Mycobacterium species.</title>
        <authorList>
            <person name="Tortoli E."/>
            <person name="Ghielmetti G."/>
            <person name="Friedel U."/>
            <person name="Trovato A."/>
        </authorList>
    </citation>
    <scope>NUCLEOTIDE SEQUENCE [LARGE SCALE GENOMIC DNA]</scope>
    <source>
        <strain evidence="2 3">16-83</strain>
    </source>
</reference>
<organism evidence="2 3">
    <name type="scientific">Mycobacterium helveticum</name>
    <dbReference type="NCBI Taxonomy" id="2592811"/>
    <lineage>
        <taxon>Bacteria</taxon>
        <taxon>Bacillati</taxon>
        <taxon>Actinomycetota</taxon>
        <taxon>Actinomycetes</taxon>
        <taxon>Mycobacteriales</taxon>
        <taxon>Mycobacteriaceae</taxon>
        <taxon>Mycobacterium</taxon>
    </lineage>
</organism>
<keyword evidence="3" id="KW-1185">Reference proteome</keyword>
<dbReference type="OrthoDB" id="4738165at2"/>
<dbReference type="InterPro" id="IPR027275">
    <property type="entry name" value="PRC-brl_dom"/>
</dbReference>
<proteinExistence type="predicted"/>
<sequence length="137" mass="15460">MTSQDHVTLSALTGTGVTVKNATDDMRGRKVTDRDGMDVGKVHDVFVDDRERKARFLLVERGGLLGIDEKKSFIPVDVIRRTTSDDVYINDTRDHVAEAPGYDPYLVNDRSYQSSIYDHYGCAPYWSASYTYPGFNL</sequence>
<dbReference type="GO" id="GO:0030077">
    <property type="term" value="C:plasma membrane light-harvesting complex"/>
    <property type="evidence" value="ECO:0007669"/>
    <property type="project" value="InterPro"/>
</dbReference>
<dbReference type="Proteomes" id="UP000320513">
    <property type="component" value="Unassembled WGS sequence"/>
</dbReference>
<dbReference type="SUPFAM" id="SSF50346">
    <property type="entry name" value="PRC-barrel domain"/>
    <property type="match status" value="1"/>
</dbReference>
<dbReference type="GO" id="GO:0019684">
    <property type="term" value="P:photosynthesis, light reaction"/>
    <property type="evidence" value="ECO:0007669"/>
    <property type="project" value="InterPro"/>
</dbReference>
<evidence type="ECO:0000313" key="2">
    <source>
        <dbReference type="EMBL" id="TVS84551.1"/>
    </source>
</evidence>
<dbReference type="Pfam" id="PF05239">
    <property type="entry name" value="PRC"/>
    <property type="match status" value="1"/>
</dbReference>
<evidence type="ECO:0000313" key="3">
    <source>
        <dbReference type="Proteomes" id="UP000320513"/>
    </source>
</evidence>
<protein>
    <submittedName>
        <fullName evidence="2">PRC-barrel domain containing protein</fullName>
    </submittedName>
</protein>
<dbReference type="InterPro" id="IPR014747">
    <property type="entry name" value="Bac_photo_RC_H_C"/>
</dbReference>
<accession>A0A557XFZ1</accession>
<dbReference type="RefSeq" id="WP_144954093.1">
    <property type="nucleotide sequence ID" value="NZ_VMQU01000116.1"/>
</dbReference>
<evidence type="ECO:0000259" key="1">
    <source>
        <dbReference type="Pfam" id="PF05239"/>
    </source>
</evidence>
<feature type="domain" description="PRC-barrel" evidence="1">
    <location>
        <begin position="24"/>
        <end position="95"/>
    </location>
</feature>
<dbReference type="PANTHER" id="PTHR36505">
    <property type="entry name" value="BLR1072 PROTEIN"/>
    <property type="match status" value="1"/>
</dbReference>
<dbReference type="PANTHER" id="PTHR36505:SF1">
    <property type="entry name" value="BLR1072 PROTEIN"/>
    <property type="match status" value="1"/>
</dbReference>
<name>A0A557XFZ1_9MYCO</name>
<dbReference type="InterPro" id="IPR011033">
    <property type="entry name" value="PRC_barrel-like_sf"/>
</dbReference>
<gene>
    <name evidence="2" type="ORF">FPZ47_21520</name>
</gene>
<dbReference type="EMBL" id="VMQU01000116">
    <property type="protein sequence ID" value="TVS84551.1"/>
    <property type="molecule type" value="Genomic_DNA"/>
</dbReference>